<proteinExistence type="inferred from homology"/>
<evidence type="ECO:0000256" key="7">
    <source>
        <dbReference type="NCBIfam" id="TIGR01068"/>
    </source>
</evidence>
<dbReference type="Proteomes" id="UP000260649">
    <property type="component" value="Unassembled WGS sequence"/>
</dbReference>
<evidence type="ECO:0000256" key="6">
    <source>
        <dbReference type="ARBA" id="ARBA00023284"/>
    </source>
</evidence>
<evidence type="ECO:0000259" key="11">
    <source>
        <dbReference type="PROSITE" id="PS51352"/>
    </source>
</evidence>
<keyword evidence="5 10" id="KW-1015">Disulfide bond</keyword>
<dbReference type="InterPro" id="IPR005746">
    <property type="entry name" value="Thioredoxin"/>
</dbReference>
<accession>A0A3E2B6M2</accession>
<dbReference type="PIRSF" id="PIRSF000077">
    <property type="entry name" value="Thioredoxin"/>
    <property type="match status" value="1"/>
</dbReference>
<dbReference type="AlphaFoldDB" id="A0A3E2B6M2"/>
<evidence type="ECO:0000256" key="4">
    <source>
        <dbReference type="ARBA" id="ARBA00022982"/>
    </source>
</evidence>
<dbReference type="GO" id="GO:0005737">
    <property type="term" value="C:cytoplasm"/>
    <property type="evidence" value="ECO:0007669"/>
    <property type="project" value="TreeGrafter"/>
</dbReference>
<comment type="caution">
    <text evidence="12">The sequence shown here is derived from an EMBL/GenBank/DDBJ whole genome shotgun (WGS) entry which is preliminary data.</text>
</comment>
<comment type="similarity">
    <text evidence="1 8">Belongs to the thioredoxin family.</text>
</comment>
<protein>
    <recommendedName>
        <fullName evidence="2 7">Thioredoxin</fullName>
    </recommendedName>
</protein>
<evidence type="ECO:0000256" key="9">
    <source>
        <dbReference type="PIRSR" id="PIRSR000077-1"/>
    </source>
</evidence>
<feature type="active site" description="Nucleophile" evidence="9">
    <location>
        <position position="31"/>
    </location>
</feature>
<feature type="site" description="Deprotonates C-terminal active site Cys" evidence="9">
    <location>
        <position position="25"/>
    </location>
</feature>
<evidence type="ECO:0000313" key="13">
    <source>
        <dbReference type="Proteomes" id="UP000260649"/>
    </source>
</evidence>
<evidence type="ECO:0000256" key="5">
    <source>
        <dbReference type="ARBA" id="ARBA00023157"/>
    </source>
</evidence>
<feature type="site" description="Contributes to redox potential value" evidence="9">
    <location>
        <position position="33"/>
    </location>
</feature>
<keyword evidence="4" id="KW-0249">Electron transport</keyword>
<dbReference type="PROSITE" id="PS00194">
    <property type="entry name" value="THIOREDOXIN_1"/>
    <property type="match status" value="1"/>
</dbReference>
<dbReference type="PRINTS" id="PR00421">
    <property type="entry name" value="THIOREDOXIN"/>
</dbReference>
<evidence type="ECO:0000256" key="10">
    <source>
        <dbReference type="PIRSR" id="PIRSR000077-4"/>
    </source>
</evidence>
<evidence type="ECO:0000256" key="8">
    <source>
        <dbReference type="PIRNR" id="PIRNR000077"/>
    </source>
</evidence>
<sequence length="102" mass="11251">MAITTINQENFDDQVTRSSAPVLLDFWAAWCGPCSMLSPVVEELAEEHPEISFGKVNVDEAPELAQRYQISAIPTLLLFRDGEPVDVSVGVKSKAELEAFLK</sequence>
<feature type="active site" description="Nucleophile" evidence="9">
    <location>
        <position position="34"/>
    </location>
</feature>
<evidence type="ECO:0000256" key="1">
    <source>
        <dbReference type="ARBA" id="ARBA00008987"/>
    </source>
</evidence>
<dbReference type="FunFam" id="3.40.30.10:FF:000001">
    <property type="entry name" value="Thioredoxin"/>
    <property type="match status" value="1"/>
</dbReference>
<evidence type="ECO:0000256" key="3">
    <source>
        <dbReference type="ARBA" id="ARBA00022448"/>
    </source>
</evidence>
<dbReference type="CDD" id="cd02947">
    <property type="entry name" value="TRX_family"/>
    <property type="match status" value="1"/>
</dbReference>
<name>A0A3E2B6M2_9FIRM</name>
<keyword evidence="6 10" id="KW-0676">Redox-active center</keyword>
<evidence type="ECO:0000256" key="2">
    <source>
        <dbReference type="ARBA" id="ARBA00020570"/>
    </source>
</evidence>
<dbReference type="Pfam" id="PF00085">
    <property type="entry name" value="Thioredoxin"/>
    <property type="match status" value="1"/>
</dbReference>
<dbReference type="GeneID" id="97994270"/>
<dbReference type="InterPro" id="IPR013766">
    <property type="entry name" value="Thioredoxin_domain"/>
</dbReference>
<keyword evidence="13" id="KW-1185">Reference proteome</keyword>
<dbReference type="InterPro" id="IPR017937">
    <property type="entry name" value="Thioredoxin_CS"/>
</dbReference>
<dbReference type="InterPro" id="IPR036249">
    <property type="entry name" value="Thioredoxin-like_sf"/>
</dbReference>
<feature type="domain" description="Thioredoxin" evidence="11">
    <location>
        <begin position="1"/>
        <end position="102"/>
    </location>
</feature>
<feature type="site" description="Contributes to redox potential value" evidence="9">
    <location>
        <position position="32"/>
    </location>
</feature>
<organism evidence="12 13">
    <name type="scientific">Evtepia gabavorous</name>
    <dbReference type="NCBI Taxonomy" id="2211183"/>
    <lineage>
        <taxon>Bacteria</taxon>
        <taxon>Bacillati</taxon>
        <taxon>Bacillota</taxon>
        <taxon>Clostridia</taxon>
        <taxon>Eubacteriales</taxon>
        <taxon>Evtepia</taxon>
    </lineage>
</organism>
<dbReference type="PROSITE" id="PS51352">
    <property type="entry name" value="THIOREDOXIN_2"/>
    <property type="match status" value="1"/>
</dbReference>
<gene>
    <name evidence="12" type="primary">trxA</name>
    <name evidence="12" type="ORF">DV520_00795</name>
</gene>
<evidence type="ECO:0000313" key="12">
    <source>
        <dbReference type="EMBL" id="RFT07710.1"/>
    </source>
</evidence>
<dbReference type="PANTHER" id="PTHR45663">
    <property type="entry name" value="GEO12009P1"/>
    <property type="match status" value="1"/>
</dbReference>
<dbReference type="RefSeq" id="WP_021919954.1">
    <property type="nucleotide sequence ID" value="NZ_CAKXKJ010000003.1"/>
</dbReference>
<dbReference type="OrthoDB" id="9790390at2"/>
<dbReference type="GO" id="GO:0015035">
    <property type="term" value="F:protein-disulfide reductase activity"/>
    <property type="evidence" value="ECO:0007669"/>
    <property type="project" value="UniProtKB-UniRule"/>
</dbReference>
<keyword evidence="3" id="KW-0813">Transport</keyword>
<reference evidence="12 13" key="1">
    <citation type="submission" date="2018-07" db="EMBL/GenBank/DDBJ databases">
        <title>GABA Modulating Bacteria of the Human Gut Microbiota.</title>
        <authorList>
            <person name="Strandwitz P."/>
            <person name="Kim K.H."/>
            <person name="Terekhova D."/>
            <person name="Liu J.K."/>
            <person name="Sharma A."/>
            <person name="Levering J."/>
            <person name="Mcdonald D."/>
            <person name="Dietrich D."/>
            <person name="Ramadhar T.R."/>
            <person name="Lekbua A."/>
            <person name="Mroue N."/>
            <person name="Liston C."/>
            <person name="Stewart E.J."/>
            <person name="Dubin M.J."/>
            <person name="Zengler K."/>
            <person name="Knight R."/>
            <person name="Gilbert J.A."/>
            <person name="Clardy J."/>
            <person name="Lewis K."/>
        </authorList>
    </citation>
    <scope>NUCLEOTIDE SEQUENCE [LARGE SCALE GENOMIC DNA]</scope>
    <source>
        <strain evidence="12 13">KLE1738</strain>
    </source>
</reference>
<dbReference type="SUPFAM" id="SSF52833">
    <property type="entry name" value="Thioredoxin-like"/>
    <property type="match status" value="1"/>
</dbReference>
<feature type="disulfide bond" description="Redox-active" evidence="10">
    <location>
        <begin position="31"/>
        <end position="34"/>
    </location>
</feature>
<dbReference type="Gene3D" id="3.40.30.10">
    <property type="entry name" value="Glutaredoxin"/>
    <property type="match status" value="1"/>
</dbReference>
<dbReference type="PANTHER" id="PTHR45663:SF11">
    <property type="entry name" value="GEO12009P1"/>
    <property type="match status" value="1"/>
</dbReference>
<dbReference type="EMBL" id="QQRQ01000001">
    <property type="protein sequence ID" value="RFT07710.1"/>
    <property type="molecule type" value="Genomic_DNA"/>
</dbReference>
<dbReference type="NCBIfam" id="TIGR01068">
    <property type="entry name" value="thioredoxin"/>
    <property type="match status" value="1"/>
</dbReference>